<dbReference type="GO" id="GO:0030313">
    <property type="term" value="C:cell envelope"/>
    <property type="evidence" value="ECO:0007669"/>
    <property type="project" value="UniProtKB-SubCell"/>
</dbReference>
<gene>
    <name evidence="6" type="ORF">IAD28_01450</name>
</gene>
<dbReference type="GO" id="GO:1904680">
    <property type="term" value="F:peptide transmembrane transporter activity"/>
    <property type="evidence" value="ECO:0007669"/>
    <property type="project" value="TreeGrafter"/>
</dbReference>
<dbReference type="Pfam" id="PF00496">
    <property type="entry name" value="SBP_bac_5"/>
    <property type="match status" value="1"/>
</dbReference>
<evidence type="ECO:0000256" key="4">
    <source>
        <dbReference type="ARBA" id="ARBA00022729"/>
    </source>
</evidence>
<comment type="subcellular location">
    <subcellularLocation>
        <location evidence="1">Cell envelope</location>
    </subcellularLocation>
</comment>
<protein>
    <recommendedName>
        <fullName evidence="5">Solute-binding protein family 5 domain-containing protein</fullName>
    </recommendedName>
</protein>
<dbReference type="InterPro" id="IPR039424">
    <property type="entry name" value="SBP_5"/>
</dbReference>
<dbReference type="PANTHER" id="PTHR30290:SF10">
    <property type="entry name" value="PERIPLASMIC OLIGOPEPTIDE-BINDING PROTEIN-RELATED"/>
    <property type="match status" value="1"/>
</dbReference>
<comment type="similarity">
    <text evidence="2">Belongs to the bacterial solute-binding protein 5 family.</text>
</comment>
<keyword evidence="3" id="KW-0813">Transport</keyword>
<reference evidence="6" key="1">
    <citation type="submission" date="2020-10" db="EMBL/GenBank/DDBJ databases">
        <authorList>
            <person name="Gilroy R."/>
        </authorList>
    </citation>
    <scope>NUCLEOTIDE SEQUENCE</scope>
    <source>
        <strain evidence="6">1370</strain>
    </source>
</reference>
<dbReference type="GO" id="GO:0042597">
    <property type="term" value="C:periplasmic space"/>
    <property type="evidence" value="ECO:0007669"/>
    <property type="project" value="UniProtKB-ARBA"/>
</dbReference>
<dbReference type="PIRSF" id="PIRSF002741">
    <property type="entry name" value="MppA"/>
    <property type="match status" value="1"/>
</dbReference>
<sequence length="554" mass="61148">MLRKPLSRVMPSPASYEAKRPFIAALFIILMLMTTGCSFADSLLSLVKGDGSGQLFKLSIPSDPVTLDPILAEDESSIAVLRNMFEGLLKTAPSGEIVCGSAESYTVSEDGLVYTFYLRRDMEWRAAGGFSEKVTAYDFEFGFSRLLDPELGSSYAKDYSCIKNSLGEGEPCVTALDEYTLEITLSYPNALFPSLLTRLPASPCCKEFFESCNGKYGLEAKSIASNGPFYVRLWQHDRYGSDNYVRLTRNDAYSAASRVYPSGISFLVEKSERSRLESFNSGSTQVYFPSGEGGIFGIPDDSQVYRVYDSSAGLVVSPKNEILSREDVKEALFGCIERESLSEGLPQGTKAAYGIFPPDAYFDSRELRSILPEPEISSDPRLSGYKWSFILTESEKREIAGCNVLVADSFDYIEVLELVIEQWEACLGFTPSIEIVNETDYQRRLEEGSYDICLYEIEKSLELAGYLAPFSSDGELASLPHSAEAGSVYSSRYSYPSLEELLLDCRSAESALVSSGSYCPLLYLSTAYAVSDGVCDLWYDTASASLVFSDAKLF</sequence>
<dbReference type="InterPro" id="IPR000914">
    <property type="entry name" value="SBP_5_dom"/>
</dbReference>
<dbReference type="SUPFAM" id="SSF53850">
    <property type="entry name" value="Periplasmic binding protein-like II"/>
    <property type="match status" value="1"/>
</dbReference>
<dbReference type="InterPro" id="IPR030678">
    <property type="entry name" value="Peptide/Ni-bd"/>
</dbReference>
<dbReference type="PANTHER" id="PTHR30290">
    <property type="entry name" value="PERIPLASMIC BINDING COMPONENT OF ABC TRANSPORTER"/>
    <property type="match status" value="1"/>
</dbReference>
<evidence type="ECO:0000256" key="2">
    <source>
        <dbReference type="ARBA" id="ARBA00005695"/>
    </source>
</evidence>
<dbReference type="GO" id="GO:0015833">
    <property type="term" value="P:peptide transport"/>
    <property type="evidence" value="ECO:0007669"/>
    <property type="project" value="TreeGrafter"/>
</dbReference>
<dbReference type="EMBL" id="DVOL01000018">
    <property type="protein sequence ID" value="HIV10347.1"/>
    <property type="molecule type" value="Genomic_DNA"/>
</dbReference>
<feature type="domain" description="Solute-binding protein family 5" evidence="5">
    <location>
        <begin position="97"/>
        <end position="456"/>
    </location>
</feature>
<dbReference type="Gene3D" id="3.40.190.10">
    <property type="entry name" value="Periplasmic binding protein-like II"/>
    <property type="match status" value="1"/>
</dbReference>
<proteinExistence type="inferred from homology"/>
<dbReference type="GO" id="GO:0043190">
    <property type="term" value="C:ATP-binding cassette (ABC) transporter complex"/>
    <property type="evidence" value="ECO:0007669"/>
    <property type="project" value="InterPro"/>
</dbReference>
<reference evidence="6" key="2">
    <citation type="journal article" date="2021" name="PeerJ">
        <title>Extensive microbial diversity within the chicken gut microbiome revealed by metagenomics and culture.</title>
        <authorList>
            <person name="Gilroy R."/>
            <person name="Ravi A."/>
            <person name="Getino M."/>
            <person name="Pursley I."/>
            <person name="Horton D.L."/>
            <person name="Alikhan N.F."/>
            <person name="Baker D."/>
            <person name="Gharbi K."/>
            <person name="Hall N."/>
            <person name="Watson M."/>
            <person name="Adriaenssens E.M."/>
            <person name="Foster-Nyarko E."/>
            <person name="Jarju S."/>
            <person name="Secka A."/>
            <person name="Antonio M."/>
            <person name="Oren A."/>
            <person name="Chaudhuri R.R."/>
            <person name="La Ragione R."/>
            <person name="Hildebrand F."/>
            <person name="Pallen M.J."/>
        </authorList>
    </citation>
    <scope>NUCLEOTIDE SEQUENCE</scope>
    <source>
        <strain evidence="6">1370</strain>
    </source>
</reference>
<evidence type="ECO:0000313" key="6">
    <source>
        <dbReference type="EMBL" id="HIV10347.1"/>
    </source>
</evidence>
<evidence type="ECO:0000259" key="5">
    <source>
        <dbReference type="Pfam" id="PF00496"/>
    </source>
</evidence>
<dbReference type="AlphaFoldDB" id="A0A9D1T3L2"/>
<keyword evidence="4" id="KW-0732">Signal</keyword>
<accession>A0A9D1T3L2</accession>
<comment type="caution">
    <text evidence="6">The sequence shown here is derived from an EMBL/GenBank/DDBJ whole genome shotgun (WGS) entry which is preliminary data.</text>
</comment>
<evidence type="ECO:0000313" key="7">
    <source>
        <dbReference type="Proteomes" id="UP000823960"/>
    </source>
</evidence>
<name>A0A9D1T3L2_9FIRM</name>
<organism evidence="6 7">
    <name type="scientific">Candidatus Faeciplasma avium</name>
    <dbReference type="NCBI Taxonomy" id="2840798"/>
    <lineage>
        <taxon>Bacteria</taxon>
        <taxon>Bacillati</taxon>
        <taxon>Bacillota</taxon>
        <taxon>Clostridia</taxon>
        <taxon>Eubacteriales</taxon>
        <taxon>Oscillospiraceae</taxon>
        <taxon>Oscillospiraceae incertae sedis</taxon>
        <taxon>Candidatus Faeciplasma</taxon>
    </lineage>
</organism>
<dbReference type="Proteomes" id="UP000823960">
    <property type="component" value="Unassembled WGS sequence"/>
</dbReference>
<dbReference type="Gene3D" id="3.90.76.10">
    <property type="entry name" value="Dipeptide-binding Protein, Domain 1"/>
    <property type="match status" value="1"/>
</dbReference>
<dbReference type="Gene3D" id="3.10.105.10">
    <property type="entry name" value="Dipeptide-binding Protein, Domain 3"/>
    <property type="match status" value="1"/>
</dbReference>
<evidence type="ECO:0000256" key="3">
    <source>
        <dbReference type="ARBA" id="ARBA00022448"/>
    </source>
</evidence>
<evidence type="ECO:0000256" key="1">
    <source>
        <dbReference type="ARBA" id="ARBA00004196"/>
    </source>
</evidence>